<keyword evidence="3" id="KW-1185">Reference proteome</keyword>
<feature type="compositionally biased region" description="Low complexity" evidence="1">
    <location>
        <begin position="18"/>
        <end position="40"/>
    </location>
</feature>
<feature type="compositionally biased region" description="Low complexity" evidence="1">
    <location>
        <begin position="309"/>
        <end position="318"/>
    </location>
</feature>
<evidence type="ECO:0000313" key="3">
    <source>
        <dbReference type="Proteomes" id="UP001150907"/>
    </source>
</evidence>
<feature type="compositionally biased region" description="Basic residues" evidence="1">
    <location>
        <begin position="1"/>
        <end position="12"/>
    </location>
</feature>
<comment type="caution">
    <text evidence="2">The sequence shown here is derived from an EMBL/GenBank/DDBJ whole genome shotgun (WGS) entry which is preliminary data.</text>
</comment>
<feature type="compositionally biased region" description="Low complexity" evidence="1">
    <location>
        <begin position="331"/>
        <end position="353"/>
    </location>
</feature>
<sequence length="564" mass="59141">MTQVKAKAKAKTRQPMPSSDATDSAAAAVAAAADPASADADGVEADADLDSSTSMFKKTTRALATTQPRLAAGGTAVAHCTRRQPATSTTTPPKQSSHFQRPLAPPSTRIVAQQYQPPPVAFVPPPPSLGTSESSLTRIIELYGERTDLLRLVLSAKAEEDRARAEYERRVQEELRFETRRLDFEMLLHSNFFKQQERDQQLQQQLVLAPSIPPSHAHAVALHSPLGPPPPHYSHSQQQQQSTANGHAVTVPQPSYAMQPVVAAHEVSGLRAYHHPDTPGGPDGRANQNPFAFFKLPPGAPLHHPSAYSEQQQQYTGQSSGGGMNSGGSGSSQMSSGGRPQPQQQQQQQQQQLSGGGSGPKARQQQQQQPPPPSSVIRDRQPVMPAVSGLSVRILNHDRGLADAPRSAPVDGPGINKRPFSHEEVITALRRKVMGKGGVASVPVIAPRHVPPPVAVAAQSGEPRKQRRSSLAVITQTGDGDACSEAGEAVAAVLSMSSSSSSSSLSSPSLSSSSAASSPQPCAPSSPGGMRRAAAPRVSSISLIVDAETTAPSAASAGRPDVAA</sequence>
<organism evidence="2 3">
    <name type="scientific">Coemansia thaxteri</name>
    <dbReference type="NCBI Taxonomy" id="2663907"/>
    <lineage>
        <taxon>Eukaryota</taxon>
        <taxon>Fungi</taxon>
        <taxon>Fungi incertae sedis</taxon>
        <taxon>Zoopagomycota</taxon>
        <taxon>Kickxellomycotina</taxon>
        <taxon>Kickxellomycetes</taxon>
        <taxon>Kickxellales</taxon>
        <taxon>Kickxellaceae</taxon>
        <taxon>Coemansia</taxon>
    </lineage>
</organism>
<feature type="compositionally biased region" description="Low complexity" evidence="1">
    <location>
        <begin position="233"/>
        <end position="242"/>
    </location>
</feature>
<dbReference type="EMBL" id="JANBQF010000272">
    <property type="protein sequence ID" value="KAJ2002766.1"/>
    <property type="molecule type" value="Genomic_DNA"/>
</dbReference>
<name>A0A9W8BEJ4_9FUNG</name>
<dbReference type="Proteomes" id="UP001150907">
    <property type="component" value="Unassembled WGS sequence"/>
</dbReference>
<feature type="region of interest" description="Disordered" evidence="1">
    <location>
        <begin position="455"/>
        <end position="482"/>
    </location>
</feature>
<reference evidence="2" key="1">
    <citation type="submission" date="2022-07" db="EMBL/GenBank/DDBJ databases">
        <title>Phylogenomic reconstructions and comparative analyses of Kickxellomycotina fungi.</title>
        <authorList>
            <person name="Reynolds N.K."/>
            <person name="Stajich J.E."/>
            <person name="Barry K."/>
            <person name="Grigoriev I.V."/>
            <person name="Crous P."/>
            <person name="Smith M.E."/>
        </authorList>
    </citation>
    <scope>NUCLEOTIDE SEQUENCE</scope>
    <source>
        <strain evidence="2">IMI 214461</strain>
    </source>
</reference>
<feature type="compositionally biased region" description="Low complexity" evidence="1">
    <location>
        <begin position="500"/>
        <end position="527"/>
    </location>
</feature>
<protein>
    <submittedName>
        <fullName evidence="2">Uncharacterized protein</fullName>
    </submittedName>
</protein>
<evidence type="ECO:0000313" key="2">
    <source>
        <dbReference type="EMBL" id="KAJ2002766.1"/>
    </source>
</evidence>
<feature type="region of interest" description="Disordered" evidence="1">
    <location>
        <begin position="218"/>
        <end position="247"/>
    </location>
</feature>
<proteinExistence type="predicted"/>
<feature type="region of interest" description="Disordered" evidence="1">
    <location>
        <begin position="1"/>
        <end position="54"/>
    </location>
</feature>
<feature type="compositionally biased region" description="Polar residues" evidence="1">
    <location>
        <begin position="84"/>
        <end position="99"/>
    </location>
</feature>
<gene>
    <name evidence="2" type="ORF">H4R26_003442</name>
</gene>
<feature type="compositionally biased region" description="Gly residues" evidence="1">
    <location>
        <begin position="319"/>
        <end position="330"/>
    </location>
</feature>
<dbReference type="OrthoDB" id="2272836at2759"/>
<accession>A0A9W8BEJ4</accession>
<dbReference type="AlphaFoldDB" id="A0A9W8BEJ4"/>
<evidence type="ECO:0000256" key="1">
    <source>
        <dbReference type="SAM" id="MobiDB-lite"/>
    </source>
</evidence>
<feature type="region of interest" description="Disordered" evidence="1">
    <location>
        <begin position="272"/>
        <end position="380"/>
    </location>
</feature>
<feature type="region of interest" description="Disordered" evidence="1">
    <location>
        <begin position="500"/>
        <end position="536"/>
    </location>
</feature>
<feature type="region of interest" description="Disordered" evidence="1">
    <location>
        <begin position="68"/>
        <end position="104"/>
    </location>
</feature>